<evidence type="ECO:0000313" key="16">
    <source>
        <dbReference type="Proteomes" id="UP001365846"/>
    </source>
</evidence>
<evidence type="ECO:0000256" key="10">
    <source>
        <dbReference type="ARBA" id="ARBA00023125"/>
    </source>
</evidence>
<dbReference type="InterPro" id="IPR014013">
    <property type="entry name" value="Helic_SF1/SF2_ATP-bd_DinG/Rad3"/>
</dbReference>
<evidence type="ECO:0000313" key="15">
    <source>
        <dbReference type="EMBL" id="MEJ8812054.1"/>
    </source>
</evidence>
<reference evidence="15 16" key="1">
    <citation type="submission" date="2024-03" db="EMBL/GenBank/DDBJ databases">
        <title>Novel species of the genus Variovorax.</title>
        <authorList>
            <person name="Liu Q."/>
            <person name="Xin Y.-H."/>
        </authorList>
    </citation>
    <scope>NUCLEOTIDE SEQUENCE [LARGE SCALE GENOMIC DNA]</scope>
    <source>
        <strain evidence="15 16">KACC 18899</strain>
    </source>
</reference>
<evidence type="ECO:0000256" key="8">
    <source>
        <dbReference type="ARBA" id="ARBA00023004"/>
    </source>
</evidence>
<proteinExistence type="inferred from homology"/>
<dbReference type="SMART" id="SM00488">
    <property type="entry name" value="DEXDc2"/>
    <property type="match status" value="1"/>
</dbReference>
<evidence type="ECO:0000256" key="3">
    <source>
        <dbReference type="ARBA" id="ARBA00022741"/>
    </source>
</evidence>
<dbReference type="SMART" id="SM00491">
    <property type="entry name" value="HELICc2"/>
    <property type="match status" value="1"/>
</dbReference>
<keyword evidence="3" id="KW-0547">Nucleotide-binding</keyword>
<comment type="caution">
    <text evidence="15">The sequence shown here is derived from an EMBL/GenBank/DDBJ whole genome shotgun (WGS) entry which is preliminary data.</text>
</comment>
<sequence>MPPSSPESPATAEAPVTALTVSVKTLCAFAAKAGDLDLRFVPVPSAQEGQGGHRLVQNRRGPAYESEVILAAAFDRLTVRGRADGYDPHRRRVEEIKTFRGDFAAIKSNHRALHWAQAKTYAWMLCEREQLQRLGVALVYLDLDSEEETVLEETCTRDELRTHFETLCGRFLAWAAQEAKHRTDIDHALAALAFPHGEFRPGQRDLAEAVYRAAASDRCLLAQAPTGIGKTVATLFPLLKARPAQKLDKVFFLTAKTSGRGVALDALRTLDRDRAPLRVLELAAREKACEHPGRACNGDACPLARGFYDRLPAARGEAVQAGWLDRIELRRIALQHEVCPYYLAQELVRWSDVIVGDYNYYFDGSAFLFALTKEEDWRVALLVDEAHNLLDRARGMYSAELASAAIDGVTEKAPVPIRKALRNLDREWRLLQREQVAAYEARDEIPEPFARALLDAVAVMAEHFTAHPDEPLGPLQQCFFDVLRFARLVDSFARHSVFECTQGPEGARMLVIRNLVPAPFLAGRFDACASATCFSGTLAPFSFYRDTLGLPDDTATLDVDSPFRSEQLTVRVAMDVSTRFRDRPRSLATLVDIVAEQFAQRPGNYLAFFSSFDYLADASAAFADRHPDVPTWAQSRGMREADRDAFLARFAPGGQGIGFAVLGGAFGEGIDLPGDRLVGAFVASLGLPQHNEPNEVMRERMDALFGDGYEYTYVYPGLQKVVQAAGRVIRTETDAGVLYLLDDRFARQEIRALLPAWWRVQPMFASEVGAAPSGGPPDLAQPGR</sequence>
<evidence type="ECO:0000256" key="5">
    <source>
        <dbReference type="ARBA" id="ARBA00022801"/>
    </source>
</evidence>
<dbReference type="Pfam" id="PF13307">
    <property type="entry name" value="Helicase_C_2"/>
    <property type="match status" value="1"/>
</dbReference>
<protein>
    <submittedName>
        <fullName evidence="15">Helicase C-terminal domain-containing protein</fullName>
    </submittedName>
</protein>
<evidence type="ECO:0000256" key="9">
    <source>
        <dbReference type="ARBA" id="ARBA00023014"/>
    </source>
</evidence>
<dbReference type="RefSeq" id="WP_340357320.1">
    <property type="nucleotide sequence ID" value="NZ_JBBKZU010000005.1"/>
</dbReference>
<comment type="similarity">
    <text evidence="13">Belongs to the helicase family. DinG subfamily.</text>
</comment>
<evidence type="ECO:0000256" key="1">
    <source>
        <dbReference type="ARBA" id="ARBA00022485"/>
    </source>
</evidence>
<evidence type="ECO:0000256" key="13">
    <source>
        <dbReference type="ARBA" id="ARBA00038058"/>
    </source>
</evidence>
<evidence type="ECO:0000256" key="6">
    <source>
        <dbReference type="ARBA" id="ARBA00022806"/>
    </source>
</evidence>
<feature type="domain" description="Helicase ATP-binding" evidence="14">
    <location>
        <begin position="189"/>
        <end position="457"/>
    </location>
</feature>
<evidence type="ECO:0000256" key="2">
    <source>
        <dbReference type="ARBA" id="ARBA00022723"/>
    </source>
</evidence>
<keyword evidence="8" id="KW-0408">Iron</keyword>
<dbReference type="InterPro" id="IPR010614">
    <property type="entry name" value="RAD3-like_helicase_DEAD"/>
</dbReference>
<evidence type="ECO:0000256" key="7">
    <source>
        <dbReference type="ARBA" id="ARBA00022840"/>
    </source>
</evidence>
<organism evidence="15 16">
    <name type="scientific">Variovorax ureilyticus</name>
    <dbReference type="NCBI Taxonomy" id="1836198"/>
    <lineage>
        <taxon>Bacteria</taxon>
        <taxon>Pseudomonadati</taxon>
        <taxon>Pseudomonadota</taxon>
        <taxon>Betaproteobacteria</taxon>
        <taxon>Burkholderiales</taxon>
        <taxon>Comamonadaceae</taxon>
        <taxon>Variovorax</taxon>
    </lineage>
</organism>
<dbReference type="SUPFAM" id="SSF52540">
    <property type="entry name" value="P-loop containing nucleoside triphosphate hydrolases"/>
    <property type="match status" value="2"/>
</dbReference>
<gene>
    <name evidence="15" type="ORF">WKW77_13315</name>
</gene>
<accession>A0ABU8VEG5</accession>
<evidence type="ECO:0000256" key="11">
    <source>
        <dbReference type="ARBA" id="ARBA00023204"/>
    </source>
</evidence>
<dbReference type="Pfam" id="PF06733">
    <property type="entry name" value="DEAD_2"/>
    <property type="match status" value="1"/>
</dbReference>
<dbReference type="PROSITE" id="PS51193">
    <property type="entry name" value="HELICASE_ATP_BIND_2"/>
    <property type="match status" value="1"/>
</dbReference>
<keyword evidence="12" id="KW-0413">Isomerase</keyword>
<keyword evidence="4" id="KW-0227">DNA damage</keyword>
<keyword evidence="16" id="KW-1185">Reference proteome</keyword>
<evidence type="ECO:0000259" key="14">
    <source>
        <dbReference type="PROSITE" id="PS51193"/>
    </source>
</evidence>
<dbReference type="Gene3D" id="1.10.275.30">
    <property type="match status" value="1"/>
</dbReference>
<evidence type="ECO:0000256" key="12">
    <source>
        <dbReference type="ARBA" id="ARBA00023235"/>
    </source>
</evidence>
<name>A0ABU8VEG5_9BURK</name>
<dbReference type="InterPro" id="IPR027417">
    <property type="entry name" value="P-loop_NTPase"/>
</dbReference>
<keyword evidence="5" id="KW-0378">Hydrolase</keyword>
<dbReference type="InterPro" id="IPR006554">
    <property type="entry name" value="Helicase-like_DEXD_c2"/>
</dbReference>
<keyword evidence="10" id="KW-0238">DNA-binding</keyword>
<keyword evidence="9" id="KW-0411">Iron-sulfur</keyword>
<dbReference type="EMBL" id="JBBKZU010000005">
    <property type="protein sequence ID" value="MEJ8812054.1"/>
    <property type="molecule type" value="Genomic_DNA"/>
</dbReference>
<keyword evidence="6 15" id="KW-0347">Helicase</keyword>
<keyword evidence="1" id="KW-0004">4Fe-4S</keyword>
<dbReference type="PANTHER" id="PTHR11472">
    <property type="entry name" value="DNA REPAIR DEAD HELICASE RAD3/XP-D SUBFAMILY MEMBER"/>
    <property type="match status" value="1"/>
</dbReference>
<dbReference type="InterPro" id="IPR006555">
    <property type="entry name" value="ATP-dep_Helicase_C"/>
</dbReference>
<dbReference type="GO" id="GO:0004386">
    <property type="term" value="F:helicase activity"/>
    <property type="evidence" value="ECO:0007669"/>
    <property type="project" value="UniProtKB-KW"/>
</dbReference>
<dbReference type="Gene3D" id="3.90.320.10">
    <property type="match status" value="1"/>
</dbReference>
<keyword evidence="11" id="KW-0234">DNA repair</keyword>
<dbReference type="PANTHER" id="PTHR11472:SF34">
    <property type="entry name" value="REGULATOR OF TELOMERE ELONGATION HELICASE 1"/>
    <property type="match status" value="1"/>
</dbReference>
<dbReference type="InterPro" id="IPR045028">
    <property type="entry name" value="DinG/Rad3-like"/>
</dbReference>
<dbReference type="Gene3D" id="3.40.50.300">
    <property type="entry name" value="P-loop containing nucleotide triphosphate hydrolases"/>
    <property type="match status" value="2"/>
</dbReference>
<evidence type="ECO:0000256" key="4">
    <source>
        <dbReference type="ARBA" id="ARBA00022763"/>
    </source>
</evidence>
<keyword evidence="2" id="KW-0479">Metal-binding</keyword>
<dbReference type="Proteomes" id="UP001365846">
    <property type="component" value="Unassembled WGS sequence"/>
</dbReference>
<dbReference type="InterPro" id="IPR011604">
    <property type="entry name" value="PDDEXK-like_dom_sf"/>
</dbReference>
<keyword evidence="7" id="KW-0067">ATP-binding</keyword>